<keyword evidence="2" id="KW-0677">Repeat</keyword>
<evidence type="ECO:0000256" key="3">
    <source>
        <dbReference type="ARBA" id="ARBA00022980"/>
    </source>
</evidence>
<evidence type="ECO:0000313" key="7">
    <source>
        <dbReference type="Proteomes" id="UP000674318"/>
    </source>
</evidence>
<dbReference type="PANTHER" id="PTHR43979:SF1">
    <property type="entry name" value="PRE-MRNA-PROCESSING FACTOR 17"/>
    <property type="match status" value="1"/>
</dbReference>
<organism evidence="6 7">
    <name type="scientific">Porcisia hertigi</name>
    <dbReference type="NCBI Taxonomy" id="2761500"/>
    <lineage>
        <taxon>Eukaryota</taxon>
        <taxon>Discoba</taxon>
        <taxon>Euglenozoa</taxon>
        <taxon>Kinetoplastea</taxon>
        <taxon>Metakinetoplastina</taxon>
        <taxon>Trypanosomatida</taxon>
        <taxon>Trypanosomatidae</taxon>
        <taxon>Leishmaniinae</taxon>
        <taxon>Porcisia</taxon>
    </lineage>
</organism>
<dbReference type="EMBL" id="JAFJZO010000025">
    <property type="protein sequence ID" value="KAG5502920.1"/>
    <property type="molecule type" value="Genomic_DNA"/>
</dbReference>
<dbReference type="SUPFAM" id="SSF50978">
    <property type="entry name" value="WD40 repeat-like"/>
    <property type="match status" value="1"/>
</dbReference>
<dbReference type="SMART" id="SM00320">
    <property type="entry name" value="WD40"/>
    <property type="match status" value="7"/>
</dbReference>
<dbReference type="Pfam" id="PF00400">
    <property type="entry name" value="WD40"/>
    <property type="match status" value="4"/>
</dbReference>
<accession>A0A836IFF0</accession>
<dbReference type="InterPro" id="IPR001680">
    <property type="entry name" value="WD40_rpt"/>
</dbReference>
<dbReference type="InterPro" id="IPR019775">
    <property type="entry name" value="WD40_repeat_CS"/>
</dbReference>
<name>A0A836IFF0_9TRYP</name>
<keyword evidence="3" id="KW-0689">Ribosomal protein</keyword>
<reference evidence="6 7" key="1">
    <citation type="submission" date="2021-02" db="EMBL/GenBank/DDBJ databases">
        <title>Porcisia hertigi Genome sequencing and assembly.</title>
        <authorList>
            <person name="Almutairi H."/>
            <person name="Gatherer D."/>
        </authorList>
    </citation>
    <scope>NUCLEOTIDE SEQUENCE [LARGE SCALE GENOMIC DNA]</scope>
    <source>
        <strain evidence="6 7">C119</strain>
    </source>
</reference>
<dbReference type="GO" id="GO:0000398">
    <property type="term" value="P:mRNA splicing, via spliceosome"/>
    <property type="evidence" value="ECO:0007669"/>
    <property type="project" value="InterPro"/>
</dbReference>
<feature type="repeat" description="WD" evidence="4">
    <location>
        <begin position="267"/>
        <end position="308"/>
    </location>
</feature>
<gene>
    <name evidence="6" type="ORF">JKF63_04693</name>
</gene>
<dbReference type="InterPro" id="IPR032847">
    <property type="entry name" value="PRPF17"/>
</dbReference>
<feature type="region of interest" description="Disordered" evidence="5">
    <location>
        <begin position="58"/>
        <end position="100"/>
    </location>
</feature>
<evidence type="ECO:0008006" key="8">
    <source>
        <dbReference type="Google" id="ProtNLM"/>
    </source>
</evidence>
<dbReference type="AlphaFoldDB" id="A0A836IFF0"/>
<dbReference type="Gene3D" id="2.130.10.10">
    <property type="entry name" value="YVTN repeat-like/Quinoprotein amine dehydrogenase"/>
    <property type="match status" value="1"/>
</dbReference>
<comment type="caution">
    <text evidence="6">The sequence shown here is derived from an EMBL/GenBank/DDBJ whole genome shotgun (WGS) entry which is preliminary data.</text>
</comment>
<protein>
    <recommendedName>
        <fullName evidence="8">Guanine nucleotide-binding protein subunit beta-like protein</fullName>
    </recommendedName>
</protein>
<dbReference type="PROSITE" id="PS00678">
    <property type="entry name" value="WD_REPEATS_1"/>
    <property type="match status" value="1"/>
</dbReference>
<feature type="compositionally biased region" description="Low complexity" evidence="5">
    <location>
        <begin position="78"/>
        <end position="91"/>
    </location>
</feature>
<proteinExistence type="predicted"/>
<feature type="compositionally biased region" description="Low complexity" evidence="5">
    <location>
        <begin position="199"/>
        <end position="218"/>
    </location>
</feature>
<dbReference type="InterPro" id="IPR015943">
    <property type="entry name" value="WD40/YVTN_repeat-like_dom_sf"/>
</dbReference>
<dbReference type="Proteomes" id="UP000674318">
    <property type="component" value="Unassembled WGS sequence"/>
</dbReference>
<dbReference type="OrthoDB" id="10257301at2759"/>
<dbReference type="GO" id="GO:0005840">
    <property type="term" value="C:ribosome"/>
    <property type="evidence" value="ECO:0007669"/>
    <property type="project" value="UniProtKB-KW"/>
</dbReference>
<evidence type="ECO:0000256" key="5">
    <source>
        <dbReference type="SAM" id="MobiDB-lite"/>
    </source>
</evidence>
<dbReference type="PROSITE" id="PS50082">
    <property type="entry name" value="WD_REPEATS_2"/>
    <property type="match status" value="2"/>
</dbReference>
<dbReference type="GeneID" id="94290748"/>
<dbReference type="GO" id="GO:0071013">
    <property type="term" value="C:catalytic step 2 spliceosome"/>
    <property type="evidence" value="ECO:0007669"/>
    <property type="project" value="InterPro"/>
</dbReference>
<dbReference type="RefSeq" id="XP_067756692.1">
    <property type="nucleotide sequence ID" value="XM_067900671.1"/>
</dbReference>
<sequence length="523" mass="56201">MFSTDRPPTSADMSRLQAFRAEGVAGAELPTDSYLQSLMKRRGSSVVELLALYSSPEDARKAYPDPPPSLLQVDDDASSVGEKASAAAATTGTGGPSGGAIAQALKRARRENASAALGASSSARTAAASAARLASAANGSPTAVFVEGVERVNYLGKSFLEPPSNVLEHEQSTKQKTCKPPRTMRGLFKVSEDSQAAVGTAVSAPTSSSSVVGEGVSHTGERPSGKASGVQQLRWAPPAYGHLLFSGDIGGECRLWNSSTRQLLATFAAHTQPIKSLEVTSNAAIMSTGSVDGTVAMWDVESGICAHVLTNPDRLPVVQHLHHPSNEEHLLLAAVDKKVVLYDVRVGCAKYQREYTGHMGAIFNLTLLSDGSKMLTTSEDKTLRTWDYRSPVQIKQFADAAMHAITHVLHHPTQPEFLAAQSLNNKVIVFRDDGGGRLRLLHDREFTGHTISGTRCQLSFSHDGQYLSSGDISGKLYVWDWTTKKLEKSFKAHAQMLVSHLWHPIEPTKVVTAAWDGHIKSWV</sequence>
<dbReference type="GO" id="GO:0003729">
    <property type="term" value="F:mRNA binding"/>
    <property type="evidence" value="ECO:0007669"/>
    <property type="project" value="TreeGrafter"/>
</dbReference>
<feature type="region of interest" description="Disordered" evidence="5">
    <location>
        <begin position="199"/>
        <end position="229"/>
    </location>
</feature>
<keyword evidence="3" id="KW-0687">Ribonucleoprotein</keyword>
<feature type="repeat" description="WD" evidence="4">
    <location>
        <begin position="355"/>
        <end position="396"/>
    </location>
</feature>
<dbReference type="InterPro" id="IPR036322">
    <property type="entry name" value="WD40_repeat_dom_sf"/>
</dbReference>
<dbReference type="KEGG" id="phet:94290748"/>
<dbReference type="PANTHER" id="PTHR43979">
    <property type="entry name" value="PRE-MRNA-PROCESSING FACTOR 17"/>
    <property type="match status" value="1"/>
</dbReference>
<keyword evidence="1 4" id="KW-0853">WD repeat</keyword>
<evidence type="ECO:0000256" key="2">
    <source>
        <dbReference type="ARBA" id="ARBA00022737"/>
    </source>
</evidence>
<evidence type="ECO:0000313" key="6">
    <source>
        <dbReference type="EMBL" id="KAG5502920.1"/>
    </source>
</evidence>
<evidence type="ECO:0000256" key="1">
    <source>
        <dbReference type="ARBA" id="ARBA00022574"/>
    </source>
</evidence>
<dbReference type="PROSITE" id="PS50294">
    <property type="entry name" value="WD_REPEATS_REGION"/>
    <property type="match status" value="2"/>
</dbReference>
<keyword evidence="7" id="KW-1185">Reference proteome</keyword>
<evidence type="ECO:0000256" key="4">
    <source>
        <dbReference type="PROSITE-ProRule" id="PRU00221"/>
    </source>
</evidence>